<evidence type="ECO:0000259" key="6">
    <source>
        <dbReference type="PROSITE" id="PS50089"/>
    </source>
</evidence>
<gene>
    <name evidence="9" type="ORF">Tdes44962_MAKER10538</name>
</gene>
<dbReference type="InterPro" id="IPR008913">
    <property type="entry name" value="Znf_CHY"/>
</dbReference>
<keyword evidence="10" id="KW-1185">Reference proteome</keyword>
<dbReference type="AlphaFoldDB" id="A0A9W7SYX6"/>
<dbReference type="InterPro" id="IPR001841">
    <property type="entry name" value="Znf_RING"/>
</dbReference>
<evidence type="ECO:0000259" key="7">
    <source>
        <dbReference type="PROSITE" id="PS51266"/>
    </source>
</evidence>
<dbReference type="GO" id="GO:0006511">
    <property type="term" value="P:ubiquitin-dependent protein catabolic process"/>
    <property type="evidence" value="ECO:0007669"/>
    <property type="project" value="TreeGrafter"/>
</dbReference>
<dbReference type="Pfam" id="PF05495">
    <property type="entry name" value="zf-CHY"/>
    <property type="match status" value="1"/>
</dbReference>
<dbReference type="GO" id="GO:0008270">
    <property type="term" value="F:zinc ion binding"/>
    <property type="evidence" value="ECO:0007669"/>
    <property type="project" value="UniProtKB-KW"/>
</dbReference>
<evidence type="ECO:0000259" key="8">
    <source>
        <dbReference type="PROSITE" id="PS51270"/>
    </source>
</evidence>
<dbReference type="OrthoDB" id="411372at2759"/>
<dbReference type="SUPFAM" id="SSF161245">
    <property type="entry name" value="Zinc hairpin stack"/>
    <property type="match status" value="1"/>
</dbReference>
<reference evidence="9 10" key="2">
    <citation type="journal article" date="2021" name="Curr. Genet.">
        <title>Genetic response to nitrogen starvation in the aggressive Eucalyptus foliar pathogen Teratosphaeria destructans.</title>
        <authorList>
            <person name="Havenga M."/>
            <person name="Wingfield B.D."/>
            <person name="Wingfield M.J."/>
            <person name="Dreyer L.L."/>
            <person name="Roets F."/>
            <person name="Aylward J."/>
        </authorList>
    </citation>
    <scope>NUCLEOTIDE SEQUENCE [LARGE SCALE GENOMIC DNA]</scope>
    <source>
        <strain evidence="9">CMW44962</strain>
    </source>
</reference>
<organism evidence="9 10">
    <name type="scientific">Teratosphaeria destructans</name>
    <dbReference type="NCBI Taxonomy" id="418781"/>
    <lineage>
        <taxon>Eukaryota</taxon>
        <taxon>Fungi</taxon>
        <taxon>Dikarya</taxon>
        <taxon>Ascomycota</taxon>
        <taxon>Pezizomycotina</taxon>
        <taxon>Dothideomycetes</taxon>
        <taxon>Dothideomycetidae</taxon>
        <taxon>Mycosphaerellales</taxon>
        <taxon>Teratosphaeriaceae</taxon>
        <taxon>Teratosphaeria</taxon>
    </lineage>
</organism>
<evidence type="ECO:0000256" key="1">
    <source>
        <dbReference type="ARBA" id="ARBA00022723"/>
    </source>
</evidence>
<protein>
    <submittedName>
        <fullName evidence="9">Zinc-ribbon</fullName>
    </submittedName>
</protein>
<dbReference type="InterPro" id="IPR037274">
    <property type="entry name" value="Znf_CHY_sf"/>
</dbReference>
<sequence>MSRPPETGAVDMPRHDGRMDGPLPDDDGMRGLRAKLHEIRTLAVSTEEKARRMHQLMTHDFWAHRSDVTGRGQEDMSPGGAPEGAGPGDPRNPYNVHPPDFEPTFSPRPVRHPEDTTDEAVDDPPERPPILGCPHYQRNVKVQCFDCRRWFPCRHCHDAAPDLPFRHQLNRKKTENMLCMLCRTPQPAAEACVRCGEYAAWYYCPKCKLWDNDNNKRIYHCDDCGICRVGEGLGKDYVHCRRCNVCISIATSASHPCIERATEGDCPLCLVRLFESSTPVVSLPCGHYMHGECYRDLMAVTYKCPVCSKSAVNMDVQWRKLDDEIAAQPMPEEDDGLPGLLPT</sequence>
<dbReference type="InterPro" id="IPR013083">
    <property type="entry name" value="Znf_RING/FYVE/PHD"/>
</dbReference>
<evidence type="ECO:0000256" key="5">
    <source>
        <dbReference type="SAM" id="MobiDB-lite"/>
    </source>
</evidence>
<dbReference type="GO" id="GO:0016567">
    <property type="term" value="P:protein ubiquitination"/>
    <property type="evidence" value="ECO:0007669"/>
    <property type="project" value="TreeGrafter"/>
</dbReference>
<evidence type="ECO:0000256" key="2">
    <source>
        <dbReference type="ARBA" id="ARBA00022771"/>
    </source>
</evidence>
<feature type="region of interest" description="Disordered" evidence="5">
    <location>
        <begin position="69"/>
        <end position="128"/>
    </location>
</feature>
<dbReference type="EMBL" id="RIBY02000456">
    <property type="protein sequence ID" value="KAH9842140.1"/>
    <property type="molecule type" value="Genomic_DNA"/>
</dbReference>
<evidence type="ECO:0000313" key="10">
    <source>
        <dbReference type="Proteomes" id="UP001138500"/>
    </source>
</evidence>
<comment type="caution">
    <text evidence="9">The sequence shown here is derived from an EMBL/GenBank/DDBJ whole genome shotgun (WGS) entry which is preliminary data.</text>
</comment>
<name>A0A9W7SYX6_9PEZI</name>
<dbReference type="Pfam" id="PF13639">
    <property type="entry name" value="zf-RING_2"/>
    <property type="match status" value="1"/>
</dbReference>
<evidence type="ECO:0000256" key="3">
    <source>
        <dbReference type="ARBA" id="ARBA00022833"/>
    </source>
</evidence>
<dbReference type="GO" id="GO:0005634">
    <property type="term" value="C:nucleus"/>
    <property type="evidence" value="ECO:0007669"/>
    <property type="project" value="TreeGrafter"/>
</dbReference>
<feature type="non-terminal residue" evidence="9">
    <location>
        <position position="343"/>
    </location>
</feature>
<dbReference type="Gene3D" id="3.30.40.10">
    <property type="entry name" value="Zinc/RING finger domain, C3HC4 (zinc finger)"/>
    <property type="match status" value="1"/>
</dbReference>
<dbReference type="PROSITE" id="PS51270">
    <property type="entry name" value="ZF_CTCHY"/>
    <property type="match status" value="1"/>
</dbReference>
<dbReference type="InterPro" id="IPR037275">
    <property type="entry name" value="Znf_CTCHY_sf"/>
</dbReference>
<dbReference type="SUPFAM" id="SSF57850">
    <property type="entry name" value="RING/U-box"/>
    <property type="match status" value="1"/>
</dbReference>
<dbReference type="GO" id="GO:0061630">
    <property type="term" value="F:ubiquitin protein ligase activity"/>
    <property type="evidence" value="ECO:0007669"/>
    <property type="project" value="TreeGrafter"/>
</dbReference>
<evidence type="ECO:0000256" key="4">
    <source>
        <dbReference type="PROSITE-ProRule" id="PRU00601"/>
    </source>
</evidence>
<dbReference type="PROSITE" id="PS51266">
    <property type="entry name" value="ZF_CHY"/>
    <property type="match status" value="1"/>
</dbReference>
<dbReference type="SMART" id="SM00184">
    <property type="entry name" value="RING"/>
    <property type="match status" value="1"/>
</dbReference>
<dbReference type="Proteomes" id="UP001138500">
    <property type="component" value="Unassembled WGS sequence"/>
</dbReference>
<feature type="region of interest" description="Disordered" evidence="5">
    <location>
        <begin position="1"/>
        <end position="30"/>
    </location>
</feature>
<keyword evidence="1" id="KW-0479">Metal-binding</keyword>
<feature type="domain" description="RING-type" evidence="6">
    <location>
        <begin position="266"/>
        <end position="308"/>
    </location>
</feature>
<accession>A0A9W7SYX6</accession>
<dbReference type="InterPro" id="IPR017921">
    <property type="entry name" value="Znf_CTCHY"/>
</dbReference>
<dbReference type="PANTHER" id="PTHR21319">
    <property type="entry name" value="RING FINGER AND CHY ZINC FINGER DOMAIN-CONTAINING PROTEIN 1"/>
    <property type="match status" value="1"/>
</dbReference>
<dbReference type="PROSITE" id="PS50089">
    <property type="entry name" value="ZF_RING_2"/>
    <property type="match status" value="1"/>
</dbReference>
<proteinExistence type="predicted"/>
<evidence type="ECO:0000313" key="9">
    <source>
        <dbReference type="EMBL" id="KAH9842140.1"/>
    </source>
</evidence>
<feature type="domain" description="CHY-type" evidence="7">
    <location>
        <begin position="126"/>
        <end position="197"/>
    </location>
</feature>
<keyword evidence="3" id="KW-0862">Zinc</keyword>
<keyword evidence="2 4" id="KW-0863">Zinc-finger</keyword>
<dbReference type="SUPFAM" id="SSF161219">
    <property type="entry name" value="CHY zinc finger-like"/>
    <property type="match status" value="1"/>
</dbReference>
<feature type="domain" description="CTCHY-type" evidence="8">
    <location>
        <begin position="199"/>
        <end position="265"/>
    </location>
</feature>
<dbReference type="PANTHER" id="PTHR21319:SF0">
    <property type="entry name" value="AND RING FINGER DOMAIN PROTEIN, PUTATIVE (AFU_ORTHOLOGUE AFUA_1G08900)-RELATED"/>
    <property type="match status" value="1"/>
</dbReference>
<reference evidence="9 10" key="1">
    <citation type="journal article" date="2018" name="IMA Fungus">
        <title>IMA Genome-F 10: Nine draft genome sequences of Claviceps purpurea s.lat., including C. arundinis, C. humidiphila, and C. cf. spartinae, pseudomolecules for the pitch canker pathogen Fusarium circinatum, draft genome of Davidsoniella eucalypti, Grosmannia galeiformis, Quambalaria eucalypti, and Teratosphaeria destructans.</title>
        <authorList>
            <person name="Wingfield B.D."/>
            <person name="Liu M."/>
            <person name="Nguyen H.D."/>
            <person name="Lane F.A."/>
            <person name="Morgan S.W."/>
            <person name="De Vos L."/>
            <person name="Wilken P.M."/>
            <person name="Duong T.A."/>
            <person name="Aylward J."/>
            <person name="Coetzee M.P."/>
            <person name="Dadej K."/>
            <person name="De Beer Z.W."/>
            <person name="Findlay W."/>
            <person name="Havenga M."/>
            <person name="Kolarik M."/>
            <person name="Menzies J.G."/>
            <person name="Naidoo K."/>
            <person name="Pochopski O."/>
            <person name="Shoukouhi P."/>
            <person name="Santana Q.C."/>
            <person name="Seifert K.A."/>
            <person name="Soal N."/>
            <person name="Steenkamp E.T."/>
            <person name="Tatham C.T."/>
            <person name="van der Nest M.A."/>
            <person name="Wingfield M.J."/>
        </authorList>
    </citation>
    <scope>NUCLEOTIDE SEQUENCE [LARGE SCALE GENOMIC DNA]</scope>
    <source>
        <strain evidence="9">CMW44962</strain>
    </source>
</reference>